<protein>
    <submittedName>
        <fullName evidence="1">Uncharacterized protein</fullName>
    </submittedName>
</protein>
<organism evidence="1 2">
    <name type="scientific">Bacillus phage Bcp1</name>
    <dbReference type="NCBI Taxonomy" id="584892"/>
    <lineage>
        <taxon>Viruses</taxon>
        <taxon>Duplodnaviria</taxon>
        <taxon>Heunggongvirae</taxon>
        <taxon>Uroviricota</taxon>
        <taxon>Caudoviricetes</taxon>
        <taxon>Herelleviridae</taxon>
        <taxon>Bastillevirinae</taxon>
        <taxon>Caeruleovirus</taxon>
        <taxon>Caeruleovirus Bcp1</taxon>
    </lineage>
</organism>
<evidence type="ECO:0000313" key="1">
    <source>
        <dbReference type="EMBL" id="AHN66671.1"/>
    </source>
</evidence>
<name>X2JUR7_9CAUD</name>
<keyword evidence="2" id="KW-1185">Reference proteome</keyword>
<gene>
    <name evidence="1" type="ORF">Bcp1_196</name>
</gene>
<dbReference type="Proteomes" id="UP000019744">
    <property type="component" value="Segment"/>
</dbReference>
<reference evidence="1 2" key="1">
    <citation type="journal article" date="2014" name="Genome Announc.">
        <title>Complete Genome Sequence of Bacillus cereus Sensu Lato Bacteriophage Bcp1.</title>
        <authorList>
            <person name="Schuch R."/>
            <person name="Pelzek A.J."/>
            <person name="Fazzini M.M."/>
            <person name="Nelson D.C."/>
            <person name="Fischetti V.A."/>
        </authorList>
    </citation>
    <scope>NUCLEOTIDE SEQUENCE [LARGE SCALE GENOMIC DNA]</scope>
</reference>
<dbReference type="RefSeq" id="YP_009031478.1">
    <property type="nucleotide sequence ID" value="NC_024137.1"/>
</dbReference>
<sequence>MNMNKLLGFGKTYGVGDEKLGNKVEFTGIDVTDSSDYISVMVSDMDERAIVKEVIDSYVATNIRSMWLHRVDTTLLNEMSEMAKSHKYMEIRFDFYDNEDDPSFCTKTAFEGVGYGWLGVVNQFNYEAGISILRGEVAKFIDSTKKDLDNGVTIFAVVTEYGDNVMYHFIGRPRLNADVMFTFSDKKIRDYGN</sequence>
<dbReference type="OrthoDB" id="10674at10239"/>
<evidence type="ECO:0000313" key="2">
    <source>
        <dbReference type="Proteomes" id="UP000019744"/>
    </source>
</evidence>
<dbReference type="GeneID" id="19487403"/>
<dbReference type="EMBL" id="KJ451625">
    <property type="protein sequence ID" value="AHN66671.1"/>
    <property type="molecule type" value="Genomic_DNA"/>
</dbReference>
<accession>X2JUR7</accession>
<proteinExistence type="predicted"/>
<dbReference type="KEGG" id="vg:19487403"/>